<dbReference type="RefSeq" id="WP_220207525.1">
    <property type="nucleotide sequence ID" value="NZ_BNJK01000001.1"/>
</dbReference>
<dbReference type="PANTHER" id="PTHR42847">
    <property type="entry name" value="ALKANESULFONATE MONOOXYGENASE"/>
    <property type="match status" value="1"/>
</dbReference>
<keyword evidence="4" id="KW-0503">Monooxygenase</keyword>
<evidence type="ECO:0000313" key="7">
    <source>
        <dbReference type="Proteomes" id="UP000597444"/>
    </source>
</evidence>
<keyword evidence="7" id="KW-1185">Reference proteome</keyword>
<evidence type="ECO:0000313" key="6">
    <source>
        <dbReference type="EMBL" id="GHO96938.1"/>
    </source>
</evidence>
<organism evidence="6 7">
    <name type="scientific">Reticulibacter mediterranei</name>
    <dbReference type="NCBI Taxonomy" id="2778369"/>
    <lineage>
        <taxon>Bacteria</taxon>
        <taxon>Bacillati</taxon>
        <taxon>Chloroflexota</taxon>
        <taxon>Ktedonobacteria</taxon>
        <taxon>Ktedonobacterales</taxon>
        <taxon>Reticulibacteraceae</taxon>
        <taxon>Reticulibacter</taxon>
    </lineage>
</organism>
<keyword evidence="1" id="KW-0285">Flavoprotein</keyword>
<keyword evidence="3" id="KW-0560">Oxidoreductase</keyword>
<dbReference type="PANTHER" id="PTHR42847:SF4">
    <property type="entry name" value="ALKANESULFONATE MONOOXYGENASE-RELATED"/>
    <property type="match status" value="1"/>
</dbReference>
<evidence type="ECO:0000256" key="3">
    <source>
        <dbReference type="ARBA" id="ARBA00023002"/>
    </source>
</evidence>
<reference evidence="6" key="1">
    <citation type="submission" date="2020-10" db="EMBL/GenBank/DDBJ databases">
        <title>Taxonomic study of unclassified bacteria belonging to the class Ktedonobacteria.</title>
        <authorList>
            <person name="Yabe S."/>
            <person name="Wang C.M."/>
            <person name="Zheng Y."/>
            <person name="Sakai Y."/>
            <person name="Cavaletti L."/>
            <person name="Monciardini P."/>
            <person name="Donadio S."/>
        </authorList>
    </citation>
    <scope>NUCLEOTIDE SEQUENCE</scope>
    <source>
        <strain evidence="6">ID150040</strain>
    </source>
</reference>
<dbReference type="GO" id="GO:0008726">
    <property type="term" value="F:alkanesulfonate monooxygenase activity"/>
    <property type="evidence" value="ECO:0007669"/>
    <property type="project" value="TreeGrafter"/>
</dbReference>
<gene>
    <name evidence="6" type="ORF">KSF_069860</name>
</gene>
<dbReference type="Proteomes" id="UP000597444">
    <property type="component" value="Unassembled WGS sequence"/>
</dbReference>
<name>A0A8J3N5X4_9CHLR</name>
<dbReference type="SUPFAM" id="SSF51679">
    <property type="entry name" value="Bacterial luciferase-like"/>
    <property type="match status" value="1"/>
</dbReference>
<protein>
    <submittedName>
        <fullName evidence="6">Luciferase-like protein</fullName>
    </submittedName>
</protein>
<comment type="caution">
    <text evidence="6">The sequence shown here is derived from an EMBL/GenBank/DDBJ whole genome shotgun (WGS) entry which is preliminary data.</text>
</comment>
<dbReference type="EMBL" id="BNJK01000001">
    <property type="protein sequence ID" value="GHO96938.1"/>
    <property type="molecule type" value="Genomic_DNA"/>
</dbReference>
<proteinExistence type="predicted"/>
<dbReference type="InterPro" id="IPR011251">
    <property type="entry name" value="Luciferase-like_dom"/>
</dbReference>
<sequence>MRFAIDIPNFGLASDPHVIAELAYEAEEAGWDAFFLWDHINYNMRGSQETPIMVDPWITLTAIALRTKRILLGTMVTPLPRRRPWKIARETVTLDHLSHGRLILGVGLGSDRSREFSGFSETVNARAHGEMLDEGLEILAKLWSGEEVSYEGKHYQLSNVRFLPRPYQMPQIPIWVAGFWPNKKPFRRAAQWDGVFPLMREHEITPQDLREIVNYMRPYRTREKPLDIVSSGRTSGTDKAADAATIAAFIDAGATWWEETFTWQDTLEEVRQRIRLGPPLTGTNRPQW</sequence>
<dbReference type="GO" id="GO:0046306">
    <property type="term" value="P:alkanesulfonate catabolic process"/>
    <property type="evidence" value="ECO:0007669"/>
    <property type="project" value="TreeGrafter"/>
</dbReference>
<evidence type="ECO:0000259" key="5">
    <source>
        <dbReference type="Pfam" id="PF00296"/>
    </source>
</evidence>
<evidence type="ECO:0000256" key="1">
    <source>
        <dbReference type="ARBA" id="ARBA00022630"/>
    </source>
</evidence>
<dbReference type="InterPro" id="IPR036661">
    <property type="entry name" value="Luciferase-like_sf"/>
</dbReference>
<dbReference type="Pfam" id="PF00296">
    <property type="entry name" value="Bac_luciferase"/>
    <property type="match status" value="1"/>
</dbReference>
<dbReference type="AlphaFoldDB" id="A0A8J3N5X4"/>
<dbReference type="InterPro" id="IPR050172">
    <property type="entry name" value="SsuD_RutA_monooxygenase"/>
</dbReference>
<dbReference type="Gene3D" id="3.20.20.30">
    <property type="entry name" value="Luciferase-like domain"/>
    <property type="match status" value="1"/>
</dbReference>
<evidence type="ECO:0000256" key="4">
    <source>
        <dbReference type="ARBA" id="ARBA00023033"/>
    </source>
</evidence>
<keyword evidence="2" id="KW-0288">FMN</keyword>
<feature type="domain" description="Luciferase-like" evidence="5">
    <location>
        <begin position="15"/>
        <end position="253"/>
    </location>
</feature>
<evidence type="ECO:0000256" key="2">
    <source>
        <dbReference type="ARBA" id="ARBA00022643"/>
    </source>
</evidence>
<accession>A0A8J3N5X4</accession>